<gene>
    <name evidence="2" type="ORF">HNO79_14455</name>
</gene>
<dbReference type="InterPro" id="IPR036397">
    <property type="entry name" value="RNaseH_sf"/>
</dbReference>
<dbReference type="Gene3D" id="3.30.420.10">
    <property type="entry name" value="Ribonuclease H-like superfamily/Ribonuclease H"/>
    <property type="match status" value="1"/>
</dbReference>
<evidence type="ECO:0000313" key="2">
    <source>
        <dbReference type="EMBL" id="MBT0676582.1"/>
    </source>
</evidence>
<sequence>MRNFIFYDLETTGTNIVFDQIMQFGAVLTDRNLVELDRFEIRCRLLPWIVPAPGALLVTDTDVRLLDDPTLPDFYSMMRAIAQQLNAWGRATFVGYNSIPFDEPFLQRAFWQALLPPYVTVTGGNSRLDLLVILRAASTFRSSVLIVPHRDDGMPTYRLDVLAPFNGFNAHHAHDAMGDVEATLFLARKLKTGFSELWEKLSGRASKSVISSLLDAGEPLFLFHHGAKPSLSCYYRVDDGRLRSHATLARLSFDWKGASILSVDNSGAMRQMLRRVALNKAPVVLTLEEAENFASVIPTDLELAQASFLASDRSYCADLAELLGPLSASPTANGAQVEETIFDGFASNCDAKLMAEFHRAAPPEQLEIAKAFEDVRFRRLAMRILYVQAPQILTLRETRPIDAGIARRLEGEPGGQPWRSLGDARKELTSCSFKMSSESKQSISNWLAERAV</sequence>
<organism evidence="2 3">
    <name type="scientific">Komagataeibacter oboediens</name>
    <dbReference type="NCBI Taxonomy" id="65958"/>
    <lineage>
        <taxon>Bacteria</taxon>
        <taxon>Pseudomonadati</taxon>
        <taxon>Pseudomonadota</taxon>
        <taxon>Alphaproteobacteria</taxon>
        <taxon>Acetobacterales</taxon>
        <taxon>Acetobacteraceae</taxon>
        <taxon>Komagataeibacter</taxon>
    </lineage>
</organism>
<dbReference type="SUPFAM" id="SSF53098">
    <property type="entry name" value="Ribonuclease H-like"/>
    <property type="match status" value="1"/>
</dbReference>
<dbReference type="SMART" id="SM00479">
    <property type="entry name" value="EXOIII"/>
    <property type="match status" value="1"/>
</dbReference>
<dbReference type="Gene3D" id="1.20.1280.70">
    <property type="entry name" value="Exonuclease ExoI, domain 3"/>
    <property type="match status" value="1"/>
</dbReference>
<dbReference type="InterPro" id="IPR058561">
    <property type="entry name" value="Exonuc_1_C"/>
</dbReference>
<dbReference type="InterPro" id="IPR013520">
    <property type="entry name" value="Ribonucl_H"/>
</dbReference>
<accession>A0ABS5SS48</accession>
<dbReference type="Proteomes" id="UP001519538">
    <property type="component" value="Unassembled WGS sequence"/>
</dbReference>
<feature type="domain" description="ExoI C-terminal" evidence="1">
    <location>
        <begin position="330"/>
        <end position="452"/>
    </location>
</feature>
<dbReference type="Pfam" id="PF00929">
    <property type="entry name" value="RNase_T"/>
    <property type="match status" value="1"/>
</dbReference>
<comment type="caution">
    <text evidence="2">The sequence shown here is derived from an EMBL/GenBank/DDBJ whole genome shotgun (WGS) entry which is preliminary data.</text>
</comment>
<reference evidence="2 3" key="1">
    <citation type="journal article" date="2021" name="Astrobiology">
        <title>Bacterial Cellulose Retains Robustness but Its Synthesis Declines After Exposure to a Mars-Like Environment Simulated Outside the International Space Station.</title>
        <authorList>
            <person name="Orlovska I."/>
            <person name="Podolich O."/>
            <person name="Kukharenko O."/>
            <person name="Zaets I."/>
            <person name="Reva O."/>
            <person name="Khirunenko L."/>
            <person name="Zmejkoski D."/>
            <person name="Rogalsky S."/>
            <person name="Barh D."/>
            <person name="Tiwari S."/>
            <person name="Kumavath R."/>
            <person name="Goes-Neto A."/>
            <person name="Azevedo V."/>
            <person name="Brenig B."/>
            <person name="Ghosh P."/>
            <person name="de Vera J.P."/>
            <person name="Kozyrovska N."/>
        </authorList>
    </citation>
    <scope>NUCLEOTIDE SEQUENCE [LARGE SCALE GENOMIC DNA]</scope>
    <source>
        <strain evidence="2 3">IMBG 311</strain>
    </source>
</reference>
<dbReference type="PROSITE" id="PS51785">
    <property type="entry name" value="EXOI_C"/>
    <property type="match status" value="1"/>
</dbReference>
<dbReference type="Pfam" id="PF26016">
    <property type="entry name" value="ExoI_C"/>
    <property type="match status" value="1"/>
</dbReference>
<evidence type="ECO:0000313" key="3">
    <source>
        <dbReference type="Proteomes" id="UP001519538"/>
    </source>
</evidence>
<evidence type="ECO:0000259" key="1">
    <source>
        <dbReference type="PROSITE" id="PS51785"/>
    </source>
</evidence>
<protein>
    <recommendedName>
        <fullName evidence="1">ExoI C-terminal domain-containing protein</fullName>
    </recommendedName>
</protein>
<name>A0ABS5SS48_9PROT</name>
<keyword evidence="3" id="KW-1185">Reference proteome</keyword>
<dbReference type="EMBL" id="JABLUU010000020">
    <property type="protein sequence ID" value="MBT0676582.1"/>
    <property type="molecule type" value="Genomic_DNA"/>
</dbReference>
<dbReference type="GeneID" id="79188950"/>
<proteinExistence type="predicted"/>
<dbReference type="InterPro" id="IPR012337">
    <property type="entry name" value="RNaseH-like_sf"/>
</dbReference>
<dbReference type="RefSeq" id="WP_214165671.1">
    <property type="nucleotide sequence ID" value="NZ_JABLUU010000020.1"/>
</dbReference>